<keyword evidence="1" id="KW-0732">Signal</keyword>
<proteinExistence type="predicted"/>
<reference evidence="3" key="2">
    <citation type="submission" date="2024-06" db="EMBL/GenBank/DDBJ databases">
        <authorList>
            <person name="Li S."/>
        </authorList>
    </citation>
    <scope>NUCLEOTIDE SEQUENCE</scope>
    <source>
        <strain evidence="3">SR10</strain>
    </source>
</reference>
<dbReference type="EMBL" id="JBANDL010000002">
    <property type="protein sequence ID" value="MEI2455354.1"/>
    <property type="molecule type" value="Genomic_DNA"/>
</dbReference>
<dbReference type="RefSeq" id="WP_064748340.1">
    <property type="nucleotide sequence ID" value="NZ_CP159925.1"/>
</dbReference>
<feature type="chain" id="PRO_5043437277" evidence="1">
    <location>
        <begin position="25"/>
        <end position="100"/>
    </location>
</feature>
<reference evidence="2 4" key="1">
    <citation type="submission" date="2024-02" db="EMBL/GenBank/DDBJ databases">
        <title>Lysobacter Genome Sequencing and Mining.</title>
        <authorList>
            <person name="Bierman J."/>
            <person name="Walker M.C."/>
        </authorList>
    </citation>
    <scope>NUCLEOTIDE SEQUENCE [LARGE SCALE GENOMIC DNA]</scope>
    <source>
        <strain evidence="2 4">PB6250</strain>
    </source>
</reference>
<feature type="signal peptide" evidence="1">
    <location>
        <begin position="1"/>
        <end position="24"/>
    </location>
</feature>
<name>A0AAU8MSQ4_9GAMM</name>
<dbReference type="AlphaFoldDB" id="A0AAU8MSQ4"/>
<protein>
    <submittedName>
        <fullName evidence="3">Uncharacterized protein</fullName>
    </submittedName>
</protein>
<evidence type="ECO:0000313" key="4">
    <source>
        <dbReference type="Proteomes" id="UP001387215"/>
    </source>
</evidence>
<dbReference type="EMBL" id="CP159925">
    <property type="protein sequence ID" value="XCO74273.1"/>
    <property type="molecule type" value="Genomic_DNA"/>
</dbReference>
<organism evidence="3">
    <name type="scientific">Lysobacter firmicutimachus</name>
    <dbReference type="NCBI Taxonomy" id="1792846"/>
    <lineage>
        <taxon>Bacteria</taxon>
        <taxon>Pseudomonadati</taxon>
        <taxon>Pseudomonadota</taxon>
        <taxon>Gammaproteobacteria</taxon>
        <taxon>Lysobacterales</taxon>
        <taxon>Lysobacteraceae</taxon>
        <taxon>Lysobacter</taxon>
    </lineage>
</organism>
<evidence type="ECO:0000313" key="2">
    <source>
        <dbReference type="EMBL" id="MEI2455354.1"/>
    </source>
</evidence>
<accession>A0AAU8MSQ4</accession>
<gene>
    <name evidence="3" type="ORF">ABU614_18105</name>
    <name evidence="2" type="ORF">V2J18_11755</name>
</gene>
<keyword evidence="4" id="KW-1185">Reference proteome</keyword>
<evidence type="ECO:0000256" key="1">
    <source>
        <dbReference type="SAM" id="SignalP"/>
    </source>
</evidence>
<evidence type="ECO:0000313" key="3">
    <source>
        <dbReference type="EMBL" id="XCO74273.1"/>
    </source>
</evidence>
<dbReference type="Proteomes" id="UP001387215">
    <property type="component" value="Unassembled WGS sequence"/>
</dbReference>
<sequence length="100" mass="10922">MRSTTIHRLAIATLLLASAVPAWAALPPFWQSSREIQAVTGSQDVAAALKQAPIERIERAQGGYRVSSQTCSVLVKVIYEKSTMPGPQKFRIQPGKAECR</sequence>